<feature type="transmembrane region" description="Helical" evidence="8">
    <location>
        <begin position="311"/>
        <end position="329"/>
    </location>
</feature>
<dbReference type="Pfam" id="PF07690">
    <property type="entry name" value="MFS_1"/>
    <property type="match status" value="1"/>
</dbReference>
<feature type="transmembrane region" description="Helical" evidence="8">
    <location>
        <begin position="80"/>
        <end position="101"/>
    </location>
</feature>
<keyword evidence="3" id="KW-1003">Cell membrane</keyword>
<feature type="transmembrane region" description="Helical" evidence="8">
    <location>
        <begin position="55"/>
        <end position="74"/>
    </location>
</feature>
<feature type="transmembrane region" description="Helical" evidence="8">
    <location>
        <begin position="378"/>
        <end position="397"/>
    </location>
</feature>
<feature type="transmembrane region" description="Helical" evidence="8">
    <location>
        <begin position="245"/>
        <end position="266"/>
    </location>
</feature>
<keyword evidence="4 8" id="KW-0812">Transmembrane</keyword>
<dbReference type="CDD" id="cd17503">
    <property type="entry name" value="MFS_LmrB_MDR_like"/>
    <property type="match status" value="1"/>
</dbReference>
<protein>
    <submittedName>
        <fullName evidence="10">Multidrug efflux MFS transporter</fullName>
    </submittedName>
</protein>
<comment type="subcellular location">
    <subcellularLocation>
        <location evidence="1">Cell membrane</location>
        <topology evidence="1">Multi-pass membrane protein</topology>
    </subcellularLocation>
</comment>
<dbReference type="InterPro" id="IPR036259">
    <property type="entry name" value="MFS_trans_sf"/>
</dbReference>
<reference evidence="10" key="1">
    <citation type="submission" date="2022-03" db="EMBL/GenBank/DDBJ databases">
        <title>Streptomyces 7R015 and 7R016 isolated from Barleria lupulina in Thailand.</title>
        <authorList>
            <person name="Kanchanasin P."/>
            <person name="Phongsopitanun W."/>
            <person name="Tanasupawat S."/>
        </authorList>
    </citation>
    <scope>NUCLEOTIDE SEQUENCE</scope>
    <source>
        <strain evidence="10">7R015</strain>
    </source>
</reference>
<dbReference type="PANTHER" id="PTHR42718">
    <property type="entry name" value="MAJOR FACILITATOR SUPERFAMILY MULTIDRUG TRANSPORTER MFSC"/>
    <property type="match status" value="1"/>
</dbReference>
<keyword evidence="5 8" id="KW-1133">Transmembrane helix</keyword>
<sequence>MLDTTIVNVAVRTLGSELDAGLSVVQWVVTGYLLALAVVIPTTGWLAHRFGAKRLFVTSTALFTLASGLCALAWDAGSLIAFRVVQGAAGALLMPVAQTILARAAGPERMGRVMTVVGVPALLAPILGPVLGGVLVDTLPWHWIFLINVPVGVLSVVLSARLLPADAPASGRQAFDFGGLALLGPGLALLVYGLSRAGDAGSFAHPVVWSTMPAAVVLLALFVLHARGRGERALIPLGYFRDRAFAGASVVALVLGLTIFGVMLLLPLYYQQVRAESALTAGLLLAPQGLGTAMAMPIAGRLTDAYGPRRVVLVGSILVTASTLVLTQITASTSYWLLAPALTVRGLGFGATMMPAMAAGYRNLPPAAAGHASSVLQIFSRVGGTLGAALMAVILAQHITASAERTPAALANAYATTFWWATAITAAGVVFTLLLPNTPLHKDHDAATPSPARGTTA</sequence>
<keyword evidence="11" id="KW-1185">Reference proteome</keyword>
<feature type="transmembrane region" description="Helical" evidence="8">
    <location>
        <begin position="113"/>
        <end position="135"/>
    </location>
</feature>
<evidence type="ECO:0000259" key="9">
    <source>
        <dbReference type="PROSITE" id="PS50850"/>
    </source>
</evidence>
<dbReference type="InterPro" id="IPR011701">
    <property type="entry name" value="MFS"/>
</dbReference>
<keyword evidence="6 8" id="KW-0472">Membrane</keyword>
<dbReference type="EMBL" id="JALDAY010000004">
    <property type="protein sequence ID" value="MCI3272307.1"/>
    <property type="molecule type" value="Genomic_DNA"/>
</dbReference>
<evidence type="ECO:0000256" key="2">
    <source>
        <dbReference type="ARBA" id="ARBA00022448"/>
    </source>
</evidence>
<evidence type="ECO:0000313" key="11">
    <source>
        <dbReference type="Proteomes" id="UP001165269"/>
    </source>
</evidence>
<dbReference type="Proteomes" id="UP001165269">
    <property type="component" value="Unassembled WGS sequence"/>
</dbReference>
<comment type="caution">
    <text evidence="10">The sequence shown here is derived from an EMBL/GenBank/DDBJ whole genome shotgun (WGS) entry which is preliminary data.</text>
</comment>
<feature type="transmembrane region" description="Helical" evidence="8">
    <location>
        <begin position="335"/>
        <end position="357"/>
    </location>
</feature>
<feature type="transmembrane region" description="Helical" evidence="8">
    <location>
        <begin position="207"/>
        <end position="224"/>
    </location>
</feature>
<dbReference type="Gene3D" id="1.20.1250.20">
    <property type="entry name" value="MFS general substrate transporter like domains"/>
    <property type="match status" value="1"/>
</dbReference>
<gene>
    <name evidence="10" type="ORF">MQP27_14415</name>
</gene>
<dbReference type="PANTHER" id="PTHR42718:SF46">
    <property type="entry name" value="BLR6921 PROTEIN"/>
    <property type="match status" value="1"/>
</dbReference>
<evidence type="ECO:0000256" key="5">
    <source>
        <dbReference type="ARBA" id="ARBA00022989"/>
    </source>
</evidence>
<evidence type="ECO:0000256" key="3">
    <source>
        <dbReference type="ARBA" id="ARBA00022475"/>
    </source>
</evidence>
<evidence type="ECO:0000256" key="1">
    <source>
        <dbReference type="ARBA" id="ARBA00004651"/>
    </source>
</evidence>
<evidence type="ECO:0000256" key="8">
    <source>
        <dbReference type="SAM" id="Phobius"/>
    </source>
</evidence>
<dbReference type="Gene3D" id="1.20.1720.10">
    <property type="entry name" value="Multidrug resistance protein D"/>
    <property type="match status" value="1"/>
</dbReference>
<dbReference type="InterPro" id="IPR020846">
    <property type="entry name" value="MFS_dom"/>
</dbReference>
<keyword evidence="2" id="KW-0813">Transport</keyword>
<feature type="transmembrane region" description="Helical" evidence="8">
    <location>
        <begin position="141"/>
        <end position="163"/>
    </location>
</feature>
<dbReference type="SUPFAM" id="SSF103473">
    <property type="entry name" value="MFS general substrate transporter"/>
    <property type="match status" value="1"/>
</dbReference>
<name>A0ABS9Y502_9ACTN</name>
<evidence type="ECO:0000256" key="7">
    <source>
        <dbReference type="ARBA" id="ARBA00023251"/>
    </source>
</evidence>
<keyword evidence="7" id="KW-0046">Antibiotic resistance</keyword>
<feature type="transmembrane region" description="Helical" evidence="8">
    <location>
        <begin position="417"/>
        <end position="435"/>
    </location>
</feature>
<feature type="transmembrane region" description="Helical" evidence="8">
    <location>
        <begin position="175"/>
        <end position="195"/>
    </location>
</feature>
<feature type="domain" description="Major facilitator superfamily (MFS) profile" evidence="9">
    <location>
        <begin position="1"/>
        <end position="440"/>
    </location>
</feature>
<feature type="transmembrane region" description="Helical" evidence="8">
    <location>
        <begin position="24"/>
        <end position="48"/>
    </location>
</feature>
<accession>A0ABS9Y502</accession>
<dbReference type="NCBIfam" id="TIGR00711">
    <property type="entry name" value="efflux_EmrB"/>
    <property type="match status" value="1"/>
</dbReference>
<evidence type="ECO:0000256" key="4">
    <source>
        <dbReference type="ARBA" id="ARBA00022692"/>
    </source>
</evidence>
<feature type="transmembrane region" description="Helical" evidence="8">
    <location>
        <begin position="278"/>
        <end position="299"/>
    </location>
</feature>
<evidence type="ECO:0000313" key="10">
    <source>
        <dbReference type="EMBL" id="MCI3272307.1"/>
    </source>
</evidence>
<evidence type="ECO:0000256" key="6">
    <source>
        <dbReference type="ARBA" id="ARBA00023136"/>
    </source>
</evidence>
<dbReference type="InterPro" id="IPR004638">
    <property type="entry name" value="EmrB-like"/>
</dbReference>
<dbReference type="PROSITE" id="PS50850">
    <property type="entry name" value="MFS"/>
    <property type="match status" value="1"/>
</dbReference>
<organism evidence="10 11">
    <name type="scientific">Streptomyces cylindrosporus</name>
    <dbReference type="NCBI Taxonomy" id="2927583"/>
    <lineage>
        <taxon>Bacteria</taxon>
        <taxon>Bacillati</taxon>
        <taxon>Actinomycetota</taxon>
        <taxon>Actinomycetes</taxon>
        <taxon>Kitasatosporales</taxon>
        <taxon>Streptomycetaceae</taxon>
        <taxon>Streptomyces</taxon>
    </lineage>
</organism>
<proteinExistence type="predicted"/>